<reference evidence="3" key="1">
    <citation type="journal article" date="2019" name="Int. J. Syst. Evol. Microbiol.">
        <title>The Global Catalogue of Microorganisms (GCM) 10K type strain sequencing project: providing services to taxonomists for standard genome sequencing and annotation.</title>
        <authorList>
            <consortium name="The Broad Institute Genomics Platform"/>
            <consortium name="The Broad Institute Genome Sequencing Center for Infectious Disease"/>
            <person name="Wu L."/>
            <person name="Ma J."/>
        </authorList>
    </citation>
    <scope>NUCLEOTIDE SEQUENCE [LARGE SCALE GENOMIC DNA]</scope>
    <source>
        <strain evidence="3">CCUG 49679</strain>
    </source>
</reference>
<keyword evidence="1" id="KW-1133">Transmembrane helix</keyword>
<evidence type="ECO:0008006" key="4">
    <source>
        <dbReference type="Google" id="ProtNLM"/>
    </source>
</evidence>
<keyword evidence="1" id="KW-0812">Transmembrane</keyword>
<evidence type="ECO:0000313" key="2">
    <source>
        <dbReference type="EMBL" id="MFC6096398.1"/>
    </source>
</evidence>
<feature type="transmembrane region" description="Helical" evidence="1">
    <location>
        <begin position="6"/>
        <end position="24"/>
    </location>
</feature>
<comment type="caution">
    <text evidence="2">The sequence shown here is derived from an EMBL/GenBank/DDBJ whole genome shotgun (WGS) entry which is preliminary data.</text>
</comment>
<keyword evidence="3" id="KW-1185">Reference proteome</keyword>
<dbReference type="Proteomes" id="UP001596287">
    <property type="component" value="Unassembled WGS sequence"/>
</dbReference>
<sequence length="148" mass="17311">MEILIIILATIAGTTVMTAFSYFASEAFNKLWKEPVLLNIVISRANIELSPKRKSAFGWAIHYLIGLAFVLCYEFIWNNFDVDPTWFCGLIFGMISGFIGIFSWYFLFKLPKEKPKIKFKQYYLQLFIAHIFFALTVIAIYKLFNYNQ</sequence>
<organism evidence="2 3">
    <name type="scientific">Flavobacterium qiangtangense</name>
    <dbReference type="NCBI Taxonomy" id="1442595"/>
    <lineage>
        <taxon>Bacteria</taxon>
        <taxon>Pseudomonadati</taxon>
        <taxon>Bacteroidota</taxon>
        <taxon>Flavobacteriia</taxon>
        <taxon>Flavobacteriales</taxon>
        <taxon>Flavobacteriaceae</taxon>
        <taxon>Flavobacterium</taxon>
    </lineage>
</organism>
<feature type="transmembrane region" description="Helical" evidence="1">
    <location>
        <begin position="89"/>
        <end position="110"/>
    </location>
</feature>
<dbReference type="RefSeq" id="WP_379791265.1">
    <property type="nucleotide sequence ID" value="NZ_JBHSQB010000005.1"/>
</dbReference>
<proteinExistence type="predicted"/>
<evidence type="ECO:0000313" key="3">
    <source>
        <dbReference type="Proteomes" id="UP001596287"/>
    </source>
</evidence>
<feature type="transmembrane region" description="Helical" evidence="1">
    <location>
        <begin position="122"/>
        <end position="144"/>
    </location>
</feature>
<evidence type="ECO:0000256" key="1">
    <source>
        <dbReference type="SAM" id="Phobius"/>
    </source>
</evidence>
<name>A0ABW1PLG1_9FLAO</name>
<feature type="transmembrane region" description="Helical" evidence="1">
    <location>
        <begin position="56"/>
        <end position="77"/>
    </location>
</feature>
<accession>A0ABW1PLG1</accession>
<protein>
    <recommendedName>
        <fullName evidence="4">DUF2938 family protein</fullName>
    </recommendedName>
</protein>
<gene>
    <name evidence="2" type="ORF">ACFPVY_07040</name>
</gene>
<dbReference type="EMBL" id="JBHSQB010000005">
    <property type="protein sequence ID" value="MFC6096398.1"/>
    <property type="molecule type" value="Genomic_DNA"/>
</dbReference>
<keyword evidence="1" id="KW-0472">Membrane</keyword>